<evidence type="ECO:0000313" key="2">
    <source>
        <dbReference type="EMBL" id="CAF1909519.1"/>
    </source>
</evidence>
<evidence type="ECO:0000256" key="1">
    <source>
        <dbReference type="SAM" id="MobiDB-lite"/>
    </source>
</evidence>
<proteinExistence type="predicted"/>
<name>A0A816KIS5_BRANA</name>
<dbReference type="Proteomes" id="UP001295469">
    <property type="component" value="Chromosome C02"/>
</dbReference>
<reference evidence="2" key="1">
    <citation type="submission" date="2021-01" db="EMBL/GenBank/DDBJ databases">
        <authorList>
            <consortium name="Genoscope - CEA"/>
            <person name="William W."/>
        </authorList>
    </citation>
    <scope>NUCLEOTIDE SEQUENCE</scope>
</reference>
<organism evidence="2">
    <name type="scientific">Brassica napus</name>
    <name type="common">Rape</name>
    <dbReference type="NCBI Taxonomy" id="3708"/>
    <lineage>
        <taxon>Eukaryota</taxon>
        <taxon>Viridiplantae</taxon>
        <taxon>Streptophyta</taxon>
        <taxon>Embryophyta</taxon>
        <taxon>Tracheophyta</taxon>
        <taxon>Spermatophyta</taxon>
        <taxon>Magnoliopsida</taxon>
        <taxon>eudicotyledons</taxon>
        <taxon>Gunneridae</taxon>
        <taxon>Pentapetalae</taxon>
        <taxon>rosids</taxon>
        <taxon>malvids</taxon>
        <taxon>Brassicales</taxon>
        <taxon>Brassicaceae</taxon>
        <taxon>Brassiceae</taxon>
        <taxon>Brassica</taxon>
    </lineage>
</organism>
<accession>A0A816KIS5</accession>
<feature type="region of interest" description="Disordered" evidence="1">
    <location>
        <begin position="1"/>
        <end position="23"/>
    </location>
</feature>
<gene>
    <name evidence="2" type="ORF">DARMORV10_C02P30010.1</name>
</gene>
<sequence>MSSSVLGWSPWRDTPSNSKSGTPLLKSLLDPLLQRSCRSFTCLRHHQVSFLSVTVRLQLRV</sequence>
<dbReference type="AlphaFoldDB" id="A0A816KIS5"/>
<dbReference type="EMBL" id="HG994366">
    <property type="protein sequence ID" value="CAF1909519.1"/>
    <property type="molecule type" value="Genomic_DNA"/>
</dbReference>
<protein>
    <submittedName>
        <fullName evidence="2">(rape) hypothetical protein</fullName>
    </submittedName>
</protein>